<keyword evidence="3" id="KW-1185">Reference proteome</keyword>
<feature type="chain" id="PRO_5013163080" evidence="1">
    <location>
        <begin position="29"/>
        <end position="130"/>
    </location>
</feature>
<evidence type="ECO:0000313" key="3">
    <source>
        <dbReference type="Proteomes" id="UP000193560"/>
    </source>
</evidence>
<accession>A0A1X2I019</accession>
<feature type="signal peptide" evidence="1">
    <location>
        <begin position="1"/>
        <end position="28"/>
    </location>
</feature>
<organism evidence="2 3">
    <name type="scientific">Absidia repens</name>
    <dbReference type="NCBI Taxonomy" id="90262"/>
    <lineage>
        <taxon>Eukaryota</taxon>
        <taxon>Fungi</taxon>
        <taxon>Fungi incertae sedis</taxon>
        <taxon>Mucoromycota</taxon>
        <taxon>Mucoromycotina</taxon>
        <taxon>Mucoromycetes</taxon>
        <taxon>Mucorales</taxon>
        <taxon>Cunninghamellaceae</taxon>
        <taxon>Absidia</taxon>
    </lineage>
</organism>
<name>A0A1X2I019_9FUNG</name>
<gene>
    <name evidence="2" type="ORF">BCR42DRAFT_427151</name>
</gene>
<dbReference type="AlphaFoldDB" id="A0A1X2I019"/>
<sequence>MSFSMPLRSIRFFFFLWTTVVIAALAGAQEGMNVKIFYLSQGGGTDNGETFLSGECIPVLKGDYAPQQGFVAYPAVSGTASQPAICVQYESEHCKGKVLDQKFELQQGDKPLPFQQNTAKSVVCIPKAPM</sequence>
<comment type="caution">
    <text evidence="2">The sequence shown here is derived from an EMBL/GenBank/DDBJ whole genome shotgun (WGS) entry which is preliminary data.</text>
</comment>
<reference evidence="2 3" key="1">
    <citation type="submission" date="2016-07" db="EMBL/GenBank/DDBJ databases">
        <title>Pervasive Adenine N6-methylation of Active Genes in Fungi.</title>
        <authorList>
            <consortium name="DOE Joint Genome Institute"/>
            <person name="Mondo S.J."/>
            <person name="Dannebaum R.O."/>
            <person name="Kuo R.C."/>
            <person name="Labutti K."/>
            <person name="Haridas S."/>
            <person name="Kuo A."/>
            <person name="Salamov A."/>
            <person name="Ahrendt S.R."/>
            <person name="Lipzen A."/>
            <person name="Sullivan W."/>
            <person name="Andreopoulos W.B."/>
            <person name="Clum A."/>
            <person name="Lindquist E."/>
            <person name="Daum C."/>
            <person name="Ramamoorthy G.K."/>
            <person name="Gryganskyi A."/>
            <person name="Culley D."/>
            <person name="Magnuson J.K."/>
            <person name="James T.Y."/>
            <person name="O'Malley M.A."/>
            <person name="Stajich J.E."/>
            <person name="Spatafora J.W."/>
            <person name="Visel A."/>
            <person name="Grigoriev I.V."/>
        </authorList>
    </citation>
    <scope>NUCLEOTIDE SEQUENCE [LARGE SCALE GENOMIC DNA]</scope>
    <source>
        <strain evidence="2 3">NRRL 1336</strain>
    </source>
</reference>
<proteinExistence type="predicted"/>
<keyword evidence="1" id="KW-0732">Signal</keyword>
<evidence type="ECO:0000313" key="2">
    <source>
        <dbReference type="EMBL" id="ORZ06441.1"/>
    </source>
</evidence>
<protein>
    <submittedName>
        <fullName evidence="2">Uncharacterized protein</fullName>
    </submittedName>
</protein>
<dbReference type="EMBL" id="MCGE01000039">
    <property type="protein sequence ID" value="ORZ06441.1"/>
    <property type="molecule type" value="Genomic_DNA"/>
</dbReference>
<dbReference type="Proteomes" id="UP000193560">
    <property type="component" value="Unassembled WGS sequence"/>
</dbReference>
<evidence type="ECO:0000256" key="1">
    <source>
        <dbReference type="SAM" id="SignalP"/>
    </source>
</evidence>